<dbReference type="Proteomes" id="UP000586827">
    <property type="component" value="Unassembled WGS sequence"/>
</dbReference>
<evidence type="ECO:0000313" key="1">
    <source>
        <dbReference type="EMBL" id="NNH69113.1"/>
    </source>
</evidence>
<evidence type="ECO:0000313" key="2">
    <source>
        <dbReference type="Proteomes" id="UP000586827"/>
    </source>
</evidence>
<protein>
    <submittedName>
        <fullName evidence="1">Uncharacterized protein</fullName>
    </submittedName>
</protein>
<keyword evidence="2" id="KW-1185">Reference proteome</keyword>
<dbReference type="RefSeq" id="WP_067526912.1">
    <property type="nucleotide sequence ID" value="NZ_JABELX010000001.1"/>
</dbReference>
<name>A0A849BR68_9NOCA</name>
<dbReference type="EMBL" id="JABELX010000001">
    <property type="protein sequence ID" value="NNH69113.1"/>
    <property type="molecule type" value="Genomic_DNA"/>
</dbReference>
<reference evidence="1 2" key="1">
    <citation type="submission" date="2020-05" db="EMBL/GenBank/DDBJ databases">
        <title>MicrobeNet Type strains.</title>
        <authorList>
            <person name="Nicholson A.C."/>
        </authorList>
    </citation>
    <scope>NUCLEOTIDE SEQUENCE [LARGE SCALE GENOMIC DNA]</scope>
    <source>
        <strain evidence="1 2">JCM 3224</strain>
    </source>
</reference>
<gene>
    <name evidence="1" type="ORF">HLB23_04365</name>
</gene>
<proteinExistence type="predicted"/>
<organism evidence="1 2">
    <name type="scientific">Nocardia uniformis</name>
    <dbReference type="NCBI Taxonomy" id="53432"/>
    <lineage>
        <taxon>Bacteria</taxon>
        <taxon>Bacillati</taxon>
        <taxon>Actinomycetota</taxon>
        <taxon>Actinomycetes</taxon>
        <taxon>Mycobacteriales</taxon>
        <taxon>Nocardiaceae</taxon>
        <taxon>Nocardia</taxon>
    </lineage>
</organism>
<dbReference type="SUPFAM" id="SSF52540">
    <property type="entry name" value="P-loop containing nucleoside triphosphate hydrolases"/>
    <property type="match status" value="1"/>
</dbReference>
<dbReference type="InterPro" id="IPR027417">
    <property type="entry name" value="P-loop_NTPase"/>
</dbReference>
<accession>A0A849BR68</accession>
<sequence length="849" mass="91935">MSGWANQAGVAYQQARAILTCLEAVDGQYGPVAAICVESETDAFDLELLDETKSLIAAQQIKTRQLSDSWGPAEIIAILNSFDTVHAAGDALFGITLGGRLGPRGEGLRDALERAHALSTTEPLLNVTGDKLTAAAATIAMRTRLIVDPTPTSALLNAARKQVIAHLGSPGFDAVSEADDIVHRLYMLVTERASQPRPEDRLVVLDDVRTAFHGAFVSTAGRWDISTKEAYFEAINGLPESRAVDVDLRRLRTPIEQAAGVEAAQVHLADLIDHRDHRLSLVSGQSGSGKSTLSDSMRRLGAAHSSTAVLLVDAQRYVPGRFWVLVSDAAAATLNRPSSIELARGFLADPDSILVLDSVSEIPESTRHELTAEIHHAVSSRPHCEIVLIGRDPAVLNSVVPVGVERSAYQLVGVPPDGQQKIVARVVADIDSSHQAFGVIEKIRYALGSASAVPYLLEMAAQLVARGFDIKGRAQMYTVFAAEMARKTGVVNLQISLLGLGIVFSELLTRGLRQCDQFDWSILLNSAADRLRTSGIDISADELRRVAIRGGFVAYEDYDQIVRPAHDSLADFVSALALSKGVVDAPTSVDSNDYLRLRFLVEMAGIADEIAILVCRDLPLAVAEFAQFEYPNLTPDAPSIATNLCRILLPEHMTADAAVQMSSGSKRNLTTLGRAPSCYVSAPELAESSASSGLFEFRGGPLSAAERIWRAHLDSRLTATGYPAQIPTTAEKAAEAVREHTAETRRQLRLIVDATIRADLRTRVLELATPEPCLIKILMRRSDSEPYWPVIYLSSGATTVELCEDFPDADEQAKRGWGSVDSILRTTPADTARDLVRKALNDLADWRWL</sequence>
<comment type="caution">
    <text evidence="1">The sequence shown here is derived from an EMBL/GenBank/DDBJ whole genome shotgun (WGS) entry which is preliminary data.</text>
</comment>
<dbReference type="AlphaFoldDB" id="A0A849BR68"/>